<feature type="region of interest" description="Disordered" evidence="1">
    <location>
        <begin position="1"/>
        <end position="86"/>
    </location>
</feature>
<dbReference type="AlphaFoldDB" id="A0AAJ0FQQ9"/>
<dbReference type="Proteomes" id="UP001251528">
    <property type="component" value="Unassembled WGS sequence"/>
</dbReference>
<evidence type="ECO:0000313" key="3">
    <source>
        <dbReference type="Proteomes" id="UP001251528"/>
    </source>
</evidence>
<sequence>MARKVTIPARSPGKRNVKKTQGSPAKGNTSAAEGSSPNVANGETSEAADSNRGSAPPSAQDPNATPEGNNNNDNGDSVESGHRESPKQVIDLSFEVFEFGPNIFHARVKMLIATIKAFESECTSRLEIHNTIDNLKIVSTSLKPFYATLKPIHANSKILYTRSKTAQS</sequence>
<evidence type="ECO:0000313" key="2">
    <source>
        <dbReference type="EMBL" id="KAK2593351.1"/>
    </source>
</evidence>
<reference evidence="2" key="1">
    <citation type="submission" date="2023-06" db="EMBL/GenBank/DDBJ databases">
        <title>Conoideocrella luteorostrata (Hypocreales: Clavicipitaceae), a potential biocontrol fungus for elongate hemlock scale in United States Christmas tree production areas.</title>
        <authorList>
            <person name="Barrett H."/>
            <person name="Lovett B."/>
            <person name="Macias A.M."/>
            <person name="Stajich J.E."/>
            <person name="Kasson M.T."/>
        </authorList>
    </citation>
    <scope>NUCLEOTIDE SEQUENCE</scope>
    <source>
        <strain evidence="2">ARSEF 14590</strain>
    </source>
</reference>
<protein>
    <submittedName>
        <fullName evidence="2">Uncharacterized protein</fullName>
    </submittedName>
</protein>
<organism evidence="2 3">
    <name type="scientific">Conoideocrella luteorostrata</name>
    <dbReference type="NCBI Taxonomy" id="1105319"/>
    <lineage>
        <taxon>Eukaryota</taxon>
        <taxon>Fungi</taxon>
        <taxon>Dikarya</taxon>
        <taxon>Ascomycota</taxon>
        <taxon>Pezizomycotina</taxon>
        <taxon>Sordariomycetes</taxon>
        <taxon>Hypocreomycetidae</taxon>
        <taxon>Hypocreales</taxon>
        <taxon>Clavicipitaceae</taxon>
        <taxon>Conoideocrella</taxon>
    </lineage>
</organism>
<evidence type="ECO:0000256" key="1">
    <source>
        <dbReference type="SAM" id="MobiDB-lite"/>
    </source>
</evidence>
<feature type="compositionally biased region" description="Polar residues" evidence="1">
    <location>
        <begin position="19"/>
        <end position="53"/>
    </location>
</feature>
<keyword evidence="3" id="KW-1185">Reference proteome</keyword>
<comment type="caution">
    <text evidence="2">The sequence shown here is derived from an EMBL/GenBank/DDBJ whole genome shotgun (WGS) entry which is preliminary data.</text>
</comment>
<gene>
    <name evidence="2" type="ORF">QQS21_008926</name>
</gene>
<dbReference type="EMBL" id="JASWJB010000215">
    <property type="protein sequence ID" value="KAK2593351.1"/>
    <property type="molecule type" value="Genomic_DNA"/>
</dbReference>
<proteinExistence type="predicted"/>
<feature type="compositionally biased region" description="Polar residues" evidence="1">
    <location>
        <begin position="60"/>
        <end position="77"/>
    </location>
</feature>
<accession>A0AAJ0FQQ9</accession>
<name>A0AAJ0FQQ9_9HYPO</name>